<feature type="compositionally biased region" description="Basic and acidic residues" evidence="1">
    <location>
        <begin position="327"/>
        <end position="379"/>
    </location>
</feature>
<feature type="compositionally biased region" description="Polar residues" evidence="1">
    <location>
        <begin position="440"/>
        <end position="449"/>
    </location>
</feature>
<comment type="caution">
    <text evidence="3">The sequence shown here is derived from an EMBL/GenBank/DDBJ whole genome shotgun (WGS) entry which is preliminary data.</text>
</comment>
<dbReference type="RefSeq" id="WP_066997792.1">
    <property type="nucleotide sequence ID" value="NZ_BNDU01000003.1"/>
</dbReference>
<keyword evidence="2" id="KW-1133">Transmembrane helix</keyword>
<accession>A0A124HCY1</accession>
<name>A0A124HCY1_9ACTN</name>
<evidence type="ECO:0000256" key="1">
    <source>
        <dbReference type="SAM" id="MobiDB-lite"/>
    </source>
</evidence>
<reference evidence="3 4" key="1">
    <citation type="submission" date="2015-10" db="EMBL/GenBank/DDBJ databases">
        <title>Draft genome sequence of Streptomyces cellostaticus DSM 40189, type strain for the species Streptomyces cellostaticus.</title>
        <authorList>
            <person name="Ruckert C."/>
            <person name="Winkler A."/>
            <person name="Kalinowski J."/>
            <person name="Kampfer P."/>
            <person name="Glaeser S."/>
        </authorList>
    </citation>
    <scope>NUCLEOTIDE SEQUENCE [LARGE SCALE GENOMIC DNA]</scope>
    <source>
        <strain evidence="3 4">DSM 40189</strain>
    </source>
</reference>
<keyword evidence="2" id="KW-0472">Membrane</keyword>
<gene>
    <name evidence="3" type="ORF">AQI88_14465</name>
</gene>
<dbReference type="AlphaFoldDB" id="A0A124HCY1"/>
<feature type="transmembrane region" description="Helical" evidence="2">
    <location>
        <begin position="727"/>
        <end position="746"/>
    </location>
</feature>
<feature type="compositionally biased region" description="Pro residues" evidence="1">
    <location>
        <begin position="426"/>
        <end position="436"/>
    </location>
</feature>
<feature type="compositionally biased region" description="Pro residues" evidence="1">
    <location>
        <begin position="679"/>
        <end position="692"/>
    </location>
</feature>
<organism evidence="3 4">
    <name type="scientific">Streptomyces cellostaticus</name>
    <dbReference type="NCBI Taxonomy" id="67285"/>
    <lineage>
        <taxon>Bacteria</taxon>
        <taxon>Bacillati</taxon>
        <taxon>Actinomycetota</taxon>
        <taxon>Actinomycetes</taxon>
        <taxon>Kitasatosporales</taxon>
        <taxon>Streptomycetaceae</taxon>
        <taxon>Streptomyces</taxon>
    </lineage>
</organism>
<dbReference type="OrthoDB" id="3441998at2"/>
<feature type="compositionally biased region" description="Basic and acidic residues" evidence="1">
    <location>
        <begin position="403"/>
        <end position="412"/>
    </location>
</feature>
<feature type="compositionally biased region" description="Gly residues" evidence="1">
    <location>
        <begin position="485"/>
        <end position="495"/>
    </location>
</feature>
<evidence type="ECO:0000313" key="3">
    <source>
        <dbReference type="EMBL" id="KUM95827.1"/>
    </source>
</evidence>
<evidence type="ECO:0000256" key="2">
    <source>
        <dbReference type="SAM" id="Phobius"/>
    </source>
</evidence>
<dbReference type="Proteomes" id="UP000054241">
    <property type="component" value="Unassembled WGS sequence"/>
</dbReference>
<dbReference type="STRING" id="67285.AQI88_14465"/>
<feature type="region of interest" description="Disordered" evidence="1">
    <location>
        <begin position="302"/>
        <end position="500"/>
    </location>
</feature>
<keyword evidence="2" id="KW-0812">Transmembrane</keyword>
<dbReference type="EMBL" id="LMWL01000026">
    <property type="protein sequence ID" value="KUM95827.1"/>
    <property type="molecule type" value="Genomic_DNA"/>
</dbReference>
<evidence type="ECO:0000313" key="4">
    <source>
        <dbReference type="Proteomes" id="UP000054241"/>
    </source>
</evidence>
<proteinExistence type="predicted"/>
<keyword evidence="4" id="KW-1185">Reference proteome</keyword>
<feature type="region of interest" description="Disordered" evidence="1">
    <location>
        <begin position="674"/>
        <end position="709"/>
    </location>
</feature>
<protein>
    <submittedName>
        <fullName evidence="3">Uncharacterized protein</fullName>
    </submittedName>
</protein>
<sequence>MNGFQDRDSVHQVVFRWDGNHGRQGTGMNAVAHSCPAERAGELGRELGPLLWVSGAAAARPSVVRTLSRDGDVMLVQRWPTTDRGGRPSTVSHVLVGDPEILNTWQCLGLAYRGWGRPEKAEQALGKEPKIDCADLDDLARRRLPDMLELLPTVKHALTLVTAELLRDPAQRVSLRLEEQTPHGWPDRDGVPLVYLGLYLLFGRWLRQEWTFATYDTVDTHPLRLTSVPRWEPDTGGSGPLARVMGRPPAQPRFEHQAAAELVKYLLAHPQASAGVPHLVDELADGAALDWERRRARLRDILDTDRPTSRRTAAPAPRPAGGGPAPDWERGRDRDRDLDPDRHPAQERYGRQERSADREQERYGGGESVRDREQERYGRQEPGGDQGRHGRQEPGGDQGRYGVEGRAREQEQARATFGPELRPEPASAPPSRPWQPPAHGSTQGPTQGPAQGPAYEPGYEQGYEPGYEPGHEPGYKPAYEPLPGGPLGSAPGGGLPAADPGVRATLQAELRDRRRGDIRRRGLLKAQLSEQSDEFLLGELRFGQLPQDALDLVLNELGKSGRTAARDPQMQHALCAEVLGRDLYLTPQEHSGEFASRTAMVDRAAVLFRWAVAPLARNERYLSQLREFLYRMSRDPHPTTGNWLWQTIVDAPDDQVPDLPPTLWRQILKDAISRSSRPPAAPPEPRSAPPPMAALTRPAAPESSALTDQQPSFTDWLTEQLNNTGCLIGSVVVLFIVVPIIVIVMISL</sequence>